<keyword evidence="1 2" id="KW-0238">DNA-binding</keyword>
<dbReference type="SMART" id="SM00398">
    <property type="entry name" value="HMG"/>
    <property type="match status" value="2"/>
</dbReference>
<dbReference type="AlphaFoldDB" id="A0AAW1K1M8"/>
<organism evidence="5 6">
    <name type="scientific">Popillia japonica</name>
    <name type="common">Japanese beetle</name>
    <dbReference type="NCBI Taxonomy" id="7064"/>
    <lineage>
        <taxon>Eukaryota</taxon>
        <taxon>Metazoa</taxon>
        <taxon>Ecdysozoa</taxon>
        <taxon>Arthropoda</taxon>
        <taxon>Hexapoda</taxon>
        <taxon>Insecta</taxon>
        <taxon>Pterygota</taxon>
        <taxon>Neoptera</taxon>
        <taxon>Endopterygota</taxon>
        <taxon>Coleoptera</taxon>
        <taxon>Polyphaga</taxon>
        <taxon>Scarabaeiformia</taxon>
        <taxon>Scarabaeidae</taxon>
        <taxon>Rutelinae</taxon>
        <taxon>Popillia</taxon>
    </lineage>
</organism>
<feature type="DNA-binding region" description="HMG box" evidence="2">
    <location>
        <begin position="50"/>
        <end position="118"/>
    </location>
</feature>
<dbReference type="EMBL" id="JASPKY010000280">
    <property type="protein sequence ID" value="KAK9711433.1"/>
    <property type="molecule type" value="Genomic_DNA"/>
</dbReference>
<protein>
    <submittedName>
        <fullName evidence="5">HMG (High mobility group) box</fullName>
    </submittedName>
</protein>
<dbReference type="PANTHER" id="PTHR48112">
    <property type="entry name" value="HIGH MOBILITY GROUP PROTEIN DSP1"/>
    <property type="match status" value="1"/>
</dbReference>
<dbReference type="SUPFAM" id="SSF47095">
    <property type="entry name" value="HMG-box"/>
    <property type="match status" value="2"/>
</dbReference>
<feature type="region of interest" description="Disordered" evidence="3">
    <location>
        <begin position="135"/>
        <end position="155"/>
    </location>
</feature>
<comment type="caution">
    <text evidence="5">The sequence shown here is derived from an EMBL/GenBank/DDBJ whole genome shotgun (WGS) entry which is preliminary data.</text>
</comment>
<evidence type="ECO:0000256" key="1">
    <source>
        <dbReference type="ARBA" id="ARBA00023125"/>
    </source>
</evidence>
<gene>
    <name evidence="5" type="ORF">QE152_g25456</name>
</gene>
<evidence type="ECO:0000256" key="2">
    <source>
        <dbReference type="PROSITE-ProRule" id="PRU00267"/>
    </source>
</evidence>
<dbReference type="Gene3D" id="1.10.30.10">
    <property type="entry name" value="High mobility group box domain"/>
    <property type="match status" value="2"/>
</dbReference>
<dbReference type="GO" id="GO:0003677">
    <property type="term" value="F:DNA binding"/>
    <property type="evidence" value="ECO:0007669"/>
    <property type="project" value="UniProtKB-UniRule"/>
</dbReference>
<dbReference type="Proteomes" id="UP001458880">
    <property type="component" value="Unassembled WGS sequence"/>
</dbReference>
<feature type="DNA-binding region" description="HMG box" evidence="2">
    <location>
        <begin position="155"/>
        <end position="221"/>
    </location>
</feature>
<dbReference type="Pfam" id="PF00505">
    <property type="entry name" value="HMG_box"/>
    <property type="match status" value="1"/>
</dbReference>
<dbReference type="Pfam" id="PF09011">
    <property type="entry name" value="HMG_box_2"/>
    <property type="match status" value="1"/>
</dbReference>
<dbReference type="PANTHER" id="PTHR48112:SF22">
    <property type="entry name" value="MITOCHONDRIAL TRANSCRIPTION FACTOR A, ISOFORM B"/>
    <property type="match status" value="1"/>
</dbReference>
<dbReference type="InterPro" id="IPR036910">
    <property type="entry name" value="HMG_box_dom_sf"/>
</dbReference>
<dbReference type="InterPro" id="IPR009071">
    <property type="entry name" value="HMG_box_dom"/>
</dbReference>
<evidence type="ECO:0000259" key="4">
    <source>
        <dbReference type="PROSITE" id="PS50118"/>
    </source>
</evidence>
<evidence type="ECO:0000313" key="6">
    <source>
        <dbReference type="Proteomes" id="UP001458880"/>
    </source>
</evidence>
<feature type="domain" description="HMG box" evidence="4">
    <location>
        <begin position="155"/>
        <end position="221"/>
    </location>
</feature>
<keyword evidence="6" id="KW-1185">Reference proteome</keyword>
<feature type="region of interest" description="Disordered" evidence="3">
    <location>
        <begin position="236"/>
        <end position="287"/>
    </location>
</feature>
<name>A0AAW1K1M8_POPJA</name>
<dbReference type="PROSITE" id="PS50118">
    <property type="entry name" value="HMG_BOX_2"/>
    <property type="match status" value="2"/>
</dbReference>
<feature type="compositionally biased region" description="Basic and acidic residues" evidence="3">
    <location>
        <begin position="135"/>
        <end position="154"/>
    </location>
</feature>
<sequence length="287" mass="33879">MAGQTKFYNFLTVCNNFRSLFINRPLLNHTQIATIRVASKEALKNIPEKPKKPLTPFFIYSQTRREEIKKRHPNIKITEIAKLLADEWKVADNSIKQKYDIEYKNAMTDYLKKRLDYNSKLTEDQRNVLKQVAREKAKEKKDRKTKKTLKELNKPKRPKGPYLYFVLDYYAKDKSKYNSYTEFLKQSKAIWESLSETEKQKYQDMFLDDKKRYELEMDEWEAKMVSEGRIDVVRHDTLAASSKPKRIIHPKPSEMSMKEKSSKHSASTKPKKPTSTTTSKNHPPNSE</sequence>
<dbReference type="GO" id="GO:0006357">
    <property type="term" value="P:regulation of transcription by RNA polymerase II"/>
    <property type="evidence" value="ECO:0007669"/>
    <property type="project" value="TreeGrafter"/>
</dbReference>
<feature type="compositionally biased region" description="Low complexity" evidence="3">
    <location>
        <begin position="264"/>
        <end position="287"/>
    </location>
</feature>
<accession>A0AAW1K1M8</accession>
<evidence type="ECO:0000313" key="5">
    <source>
        <dbReference type="EMBL" id="KAK9711433.1"/>
    </source>
</evidence>
<feature type="domain" description="HMG box" evidence="4">
    <location>
        <begin position="50"/>
        <end position="118"/>
    </location>
</feature>
<proteinExistence type="predicted"/>
<dbReference type="InterPro" id="IPR050342">
    <property type="entry name" value="HMGB"/>
</dbReference>
<reference evidence="5 6" key="1">
    <citation type="journal article" date="2024" name="BMC Genomics">
        <title>De novo assembly and annotation of Popillia japonica's genome with initial clues to its potential as an invasive pest.</title>
        <authorList>
            <person name="Cucini C."/>
            <person name="Boschi S."/>
            <person name="Funari R."/>
            <person name="Cardaioli E."/>
            <person name="Iannotti N."/>
            <person name="Marturano G."/>
            <person name="Paoli F."/>
            <person name="Bruttini M."/>
            <person name="Carapelli A."/>
            <person name="Frati F."/>
            <person name="Nardi F."/>
        </authorList>
    </citation>
    <scope>NUCLEOTIDE SEQUENCE [LARGE SCALE GENOMIC DNA]</scope>
    <source>
        <strain evidence="5">DMR45628</strain>
    </source>
</reference>
<evidence type="ECO:0000256" key="3">
    <source>
        <dbReference type="SAM" id="MobiDB-lite"/>
    </source>
</evidence>
<keyword evidence="2" id="KW-0539">Nucleus</keyword>
<dbReference type="GO" id="GO:0005634">
    <property type="term" value="C:nucleus"/>
    <property type="evidence" value="ECO:0007669"/>
    <property type="project" value="UniProtKB-UniRule"/>
</dbReference>